<reference evidence="2" key="1">
    <citation type="submission" date="2022-11" db="UniProtKB">
        <authorList>
            <consortium name="WormBaseParasite"/>
        </authorList>
    </citation>
    <scope>IDENTIFICATION</scope>
</reference>
<protein>
    <submittedName>
        <fullName evidence="2">RRM domain-containing protein</fullName>
    </submittedName>
</protein>
<dbReference type="AlphaFoldDB" id="A0A915LGG7"/>
<accession>A0A915LGG7</accession>
<dbReference type="Proteomes" id="UP000887561">
    <property type="component" value="Unplaced"/>
</dbReference>
<keyword evidence="1" id="KW-1185">Reference proteome</keyword>
<proteinExistence type="predicted"/>
<dbReference type="SUPFAM" id="SSF54928">
    <property type="entry name" value="RNA-binding domain, RBD"/>
    <property type="match status" value="1"/>
</dbReference>
<evidence type="ECO:0000313" key="1">
    <source>
        <dbReference type="Proteomes" id="UP000887561"/>
    </source>
</evidence>
<sequence>MAINALIQQQQSQQLTLKIDTSKDAQRAIEEMNGVQIGRRAIRTGWAIRRSGTEQLKTGSEDEKEEVRFGLNFGEDLDRKFQNSKS</sequence>
<organism evidence="1 2">
    <name type="scientific">Meloidogyne javanica</name>
    <name type="common">Root-knot nematode worm</name>
    <dbReference type="NCBI Taxonomy" id="6303"/>
    <lineage>
        <taxon>Eukaryota</taxon>
        <taxon>Metazoa</taxon>
        <taxon>Ecdysozoa</taxon>
        <taxon>Nematoda</taxon>
        <taxon>Chromadorea</taxon>
        <taxon>Rhabditida</taxon>
        <taxon>Tylenchina</taxon>
        <taxon>Tylenchomorpha</taxon>
        <taxon>Tylenchoidea</taxon>
        <taxon>Meloidogynidae</taxon>
        <taxon>Meloidogyninae</taxon>
        <taxon>Meloidogyne</taxon>
        <taxon>Meloidogyne incognita group</taxon>
    </lineage>
</organism>
<evidence type="ECO:0000313" key="2">
    <source>
        <dbReference type="WBParaSite" id="scaffold11503_cov176.g15632"/>
    </source>
</evidence>
<dbReference type="GO" id="GO:0003676">
    <property type="term" value="F:nucleic acid binding"/>
    <property type="evidence" value="ECO:0007669"/>
    <property type="project" value="InterPro"/>
</dbReference>
<dbReference type="InterPro" id="IPR012677">
    <property type="entry name" value="Nucleotide-bd_a/b_plait_sf"/>
</dbReference>
<dbReference type="InterPro" id="IPR035979">
    <property type="entry name" value="RBD_domain_sf"/>
</dbReference>
<name>A0A915LGG7_MELJA</name>
<dbReference type="WBParaSite" id="scaffold11503_cov176.g15632">
    <property type="protein sequence ID" value="scaffold11503_cov176.g15632"/>
    <property type="gene ID" value="scaffold11503_cov176.g15632"/>
</dbReference>
<dbReference type="Gene3D" id="3.30.70.330">
    <property type="match status" value="1"/>
</dbReference>